<dbReference type="SMART" id="SM00530">
    <property type="entry name" value="HTH_XRE"/>
    <property type="match status" value="1"/>
</dbReference>
<dbReference type="Pfam" id="PF01381">
    <property type="entry name" value="HTH_3"/>
    <property type="match status" value="1"/>
</dbReference>
<evidence type="ECO:0000313" key="3">
    <source>
        <dbReference type="EMBL" id="MBD3326479.1"/>
    </source>
</evidence>
<evidence type="ECO:0000313" key="4">
    <source>
        <dbReference type="Proteomes" id="UP000649604"/>
    </source>
</evidence>
<dbReference type="Proteomes" id="UP000649604">
    <property type="component" value="Unassembled WGS sequence"/>
</dbReference>
<dbReference type="GO" id="GO:0005829">
    <property type="term" value="C:cytosol"/>
    <property type="evidence" value="ECO:0007669"/>
    <property type="project" value="TreeGrafter"/>
</dbReference>
<dbReference type="SUPFAM" id="SSF51182">
    <property type="entry name" value="RmlC-like cupins"/>
    <property type="match status" value="1"/>
</dbReference>
<keyword evidence="1" id="KW-0238">DNA-binding</keyword>
<dbReference type="GO" id="GO:0003700">
    <property type="term" value="F:DNA-binding transcription factor activity"/>
    <property type="evidence" value="ECO:0007669"/>
    <property type="project" value="TreeGrafter"/>
</dbReference>
<dbReference type="InterPro" id="IPR011051">
    <property type="entry name" value="RmlC_Cupin_sf"/>
</dbReference>
<comment type="caution">
    <text evidence="3">The sequence shown here is derived from an EMBL/GenBank/DDBJ whole genome shotgun (WGS) entry which is preliminary data.</text>
</comment>
<protein>
    <submittedName>
        <fullName evidence="3">Cupin domain-containing protein</fullName>
    </submittedName>
</protein>
<dbReference type="PANTHER" id="PTHR46797">
    <property type="entry name" value="HTH-TYPE TRANSCRIPTIONAL REGULATOR"/>
    <property type="match status" value="1"/>
</dbReference>
<dbReference type="AlphaFoldDB" id="A0A9D5JYE4"/>
<dbReference type="Pfam" id="PF07883">
    <property type="entry name" value="Cupin_2"/>
    <property type="match status" value="1"/>
</dbReference>
<accession>A0A9D5JYE4</accession>
<dbReference type="InterPro" id="IPR014710">
    <property type="entry name" value="RmlC-like_jellyroll"/>
</dbReference>
<dbReference type="CDD" id="cd00093">
    <property type="entry name" value="HTH_XRE"/>
    <property type="match status" value="1"/>
</dbReference>
<evidence type="ECO:0000256" key="1">
    <source>
        <dbReference type="ARBA" id="ARBA00023125"/>
    </source>
</evidence>
<dbReference type="InterPro" id="IPR010982">
    <property type="entry name" value="Lambda_DNA-bd_dom_sf"/>
</dbReference>
<dbReference type="InterPro" id="IPR001387">
    <property type="entry name" value="Cro/C1-type_HTH"/>
</dbReference>
<dbReference type="PANTHER" id="PTHR46797:SF19">
    <property type="entry name" value="BLL2473 PROTEIN"/>
    <property type="match status" value="1"/>
</dbReference>
<proteinExistence type="predicted"/>
<sequence length="183" mass="20245">MLGDVIKRVRTGQKQTIKEIAEKAGITSSLLSQIENNKANPSINSLMAIAKALNVPISSFFNDDDDHRATAATEPVVRADNRKFIKTQSGVTFYSLTPEPRKHSIEFIYNVYEQGGSTGEMYTHEGEECGYVLEGKLEVTYEGHTYILEAGDSIVLDSTKPHKLTNVHDGQTIAIWADSPPSW</sequence>
<dbReference type="Gene3D" id="1.10.260.40">
    <property type="entry name" value="lambda repressor-like DNA-binding domains"/>
    <property type="match status" value="1"/>
</dbReference>
<evidence type="ECO:0000259" key="2">
    <source>
        <dbReference type="PROSITE" id="PS50943"/>
    </source>
</evidence>
<dbReference type="InterPro" id="IPR050807">
    <property type="entry name" value="TransReg_Diox_bact_type"/>
</dbReference>
<name>A0A9D5JYE4_9BACT</name>
<dbReference type="EMBL" id="WJJP01000588">
    <property type="protein sequence ID" value="MBD3326479.1"/>
    <property type="molecule type" value="Genomic_DNA"/>
</dbReference>
<dbReference type="CDD" id="cd02209">
    <property type="entry name" value="cupin_XRE_C"/>
    <property type="match status" value="1"/>
</dbReference>
<gene>
    <name evidence="3" type="ORF">GF339_17985</name>
</gene>
<feature type="domain" description="HTH cro/C1-type" evidence="2">
    <location>
        <begin position="6"/>
        <end position="60"/>
    </location>
</feature>
<dbReference type="InterPro" id="IPR013096">
    <property type="entry name" value="Cupin_2"/>
</dbReference>
<organism evidence="3 4">
    <name type="scientific">candidate division KSB3 bacterium</name>
    <dbReference type="NCBI Taxonomy" id="2044937"/>
    <lineage>
        <taxon>Bacteria</taxon>
        <taxon>candidate division KSB3</taxon>
    </lineage>
</organism>
<dbReference type="GO" id="GO:0003677">
    <property type="term" value="F:DNA binding"/>
    <property type="evidence" value="ECO:0007669"/>
    <property type="project" value="UniProtKB-KW"/>
</dbReference>
<dbReference type="PROSITE" id="PS50943">
    <property type="entry name" value="HTH_CROC1"/>
    <property type="match status" value="1"/>
</dbReference>
<reference evidence="3" key="1">
    <citation type="submission" date="2019-11" db="EMBL/GenBank/DDBJ databases">
        <title>Microbial mats filling the niche in hypersaline microbial mats.</title>
        <authorList>
            <person name="Wong H.L."/>
            <person name="Macleod F.I."/>
            <person name="White R.A. III"/>
            <person name="Burns B.P."/>
        </authorList>
    </citation>
    <scope>NUCLEOTIDE SEQUENCE</scope>
    <source>
        <strain evidence="3">Rbin_158</strain>
    </source>
</reference>
<dbReference type="SUPFAM" id="SSF47413">
    <property type="entry name" value="lambda repressor-like DNA-binding domains"/>
    <property type="match status" value="1"/>
</dbReference>
<dbReference type="Gene3D" id="2.60.120.10">
    <property type="entry name" value="Jelly Rolls"/>
    <property type="match status" value="1"/>
</dbReference>